<protein>
    <submittedName>
        <fullName evidence="3">Uncharacterized protein</fullName>
    </submittedName>
</protein>
<dbReference type="AlphaFoldDB" id="A0AAP8D245"/>
<evidence type="ECO:0000256" key="2">
    <source>
        <dbReference type="SAM" id="SignalP"/>
    </source>
</evidence>
<feature type="region of interest" description="Disordered" evidence="1">
    <location>
        <begin position="84"/>
        <end position="109"/>
    </location>
</feature>
<keyword evidence="2" id="KW-0732">Signal</keyword>
<dbReference type="Proteomes" id="UP000216164">
    <property type="component" value="Unassembled WGS sequence"/>
</dbReference>
<evidence type="ECO:0000256" key="1">
    <source>
        <dbReference type="SAM" id="MobiDB-lite"/>
    </source>
</evidence>
<feature type="signal peptide" evidence="2">
    <location>
        <begin position="1"/>
        <end position="22"/>
    </location>
</feature>
<gene>
    <name evidence="3" type="ORF">B7R77_23155</name>
</gene>
<dbReference type="Pfam" id="PF12266">
    <property type="entry name" value="DUF3613"/>
    <property type="match status" value="1"/>
</dbReference>
<accession>A0AAP8D245</accession>
<dbReference type="RefSeq" id="WP_094395377.1">
    <property type="nucleotide sequence ID" value="NZ_NCTK01000002.1"/>
</dbReference>
<evidence type="ECO:0000313" key="3">
    <source>
        <dbReference type="EMBL" id="OYQ09746.1"/>
    </source>
</evidence>
<dbReference type="EMBL" id="NCTK01000002">
    <property type="protein sequence ID" value="OYQ09746.1"/>
    <property type="molecule type" value="Genomic_DNA"/>
</dbReference>
<evidence type="ECO:0000313" key="4">
    <source>
        <dbReference type="Proteomes" id="UP000216164"/>
    </source>
</evidence>
<organism evidence="3 4">
    <name type="scientific">Ralstonia solanacearum K60</name>
    <dbReference type="NCBI Taxonomy" id="1091042"/>
    <lineage>
        <taxon>Bacteria</taxon>
        <taxon>Pseudomonadati</taxon>
        <taxon>Pseudomonadota</taxon>
        <taxon>Betaproteobacteria</taxon>
        <taxon>Burkholderiales</taxon>
        <taxon>Burkholderiaceae</taxon>
        <taxon>Ralstonia</taxon>
        <taxon>Ralstonia solanacearum species complex</taxon>
    </lineage>
</organism>
<feature type="chain" id="PRO_5042903971" evidence="2">
    <location>
        <begin position="23"/>
        <end position="109"/>
    </location>
</feature>
<proteinExistence type="predicted"/>
<comment type="caution">
    <text evidence="3">The sequence shown here is derived from an EMBL/GenBank/DDBJ whole genome shotgun (WGS) entry which is preliminary data.</text>
</comment>
<feature type="compositionally biased region" description="Low complexity" evidence="1">
    <location>
        <begin position="97"/>
        <end position="109"/>
    </location>
</feature>
<name>A0AAP8D245_RALSL</name>
<dbReference type="InterPro" id="IPR022053">
    <property type="entry name" value="DUF3613"/>
</dbReference>
<reference evidence="3 4" key="1">
    <citation type="submission" date="2017-04" db="EMBL/GenBank/DDBJ databases">
        <title>Genome Announcement: Closed genomes of Ralstonia solanacearum strains K60, UW551, and UW700.</title>
        <authorList>
            <person name="Hayes M."/>
            <person name="Macintyre A.M."/>
            <person name="Allen C."/>
        </authorList>
    </citation>
    <scope>NUCLEOTIDE SEQUENCE [LARGE SCALE GENOMIC DNA]</scope>
    <source>
        <strain evidence="3 4">UW25</strain>
    </source>
</reference>
<sequence length="109" mass="10946">MTLKIVTVLCAAALGWSGLAGGQGFSGATDAAPAASQAGRAVNDSTRRLLSAQRDGTYAGEAVPLRGEQAALAYQRYLDTFSRPMPGLSQGSSGQRGAAPTAATGSSSR</sequence>